<dbReference type="AlphaFoldDB" id="A0A1W1V5Q3"/>
<gene>
    <name evidence="1" type="ORF">SAMN00120144_1225</name>
</gene>
<dbReference type="STRING" id="645990.SAMN00120144_1225"/>
<sequence>MTISHRGADASATPSEASKSLKVARLACCCKLSDLLPLVRQLHESVRTTTAREESHPEAA</sequence>
<accession>A0A1W1V5Q3</accession>
<dbReference type="EMBL" id="FWWW01000049">
    <property type="protein sequence ID" value="SMB88371.1"/>
    <property type="molecule type" value="Genomic_DNA"/>
</dbReference>
<dbReference type="OrthoDB" id="887202at2"/>
<dbReference type="RefSeq" id="WP_084444268.1">
    <property type="nucleotide sequence ID" value="NZ_FWWW01000049.1"/>
</dbReference>
<dbReference type="Proteomes" id="UP000192266">
    <property type="component" value="Unassembled WGS sequence"/>
</dbReference>
<protein>
    <submittedName>
        <fullName evidence="1">Uncharacterized protein</fullName>
    </submittedName>
</protein>
<proteinExistence type="predicted"/>
<evidence type="ECO:0000313" key="2">
    <source>
        <dbReference type="Proteomes" id="UP000192266"/>
    </source>
</evidence>
<keyword evidence="2" id="KW-1185">Reference proteome</keyword>
<reference evidence="1 2" key="1">
    <citation type="submission" date="2017-04" db="EMBL/GenBank/DDBJ databases">
        <authorList>
            <person name="Afonso C.L."/>
            <person name="Miller P.J."/>
            <person name="Scott M.A."/>
            <person name="Spackman E."/>
            <person name="Goraichik I."/>
            <person name="Dimitrov K.M."/>
            <person name="Suarez D.L."/>
            <person name="Swayne D.E."/>
        </authorList>
    </citation>
    <scope>NUCLEOTIDE SEQUENCE [LARGE SCALE GENOMIC DNA]</scope>
    <source>
        <strain evidence="1 2">DSM 11622</strain>
    </source>
</reference>
<organism evidence="1 2">
    <name type="scientific">Hymenobacter roseosalivarius DSM 11622</name>
    <dbReference type="NCBI Taxonomy" id="645990"/>
    <lineage>
        <taxon>Bacteria</taxon>
        <taxon>Pseudomonadati</taxon>
        <taxon>Bacteroidota</taxon>
        <taxon>Cytophagia</taxon>
        <taxon>Cytophagales</taxon>
        <taxon>Hymenobacteraceae</taxon>
        <taxon>Hymenobacter</taxon>
    </lineage>
</organism>
<evidence type="ECO:0000313" key="1">
    <source>
        <dbReference type="EMBL" id="SMB88371.1"/>
    </source>
</evidence>
<name>A0A1W1V5Q3_9BACT</name>